<feature type="non-terminal residue" evidence="1">
    <location>
        <position position="108"/>
    </location>
</feature>
<reference evidence="1" key="2">
    <citation type="submission" date="2021-10" db="EMBL/GenBank/DDBJ databases">
        <authorList>
            <person name="Piombo E."/>
        </authorList>
    </citation>
    <scope>NUCLEOTIDE SEQUENCE</scope>
</reference>
<proteinExistence type="predicted"/>
<evidence type="ECO:0000313" key="1">
    <source>
        <dbReference type="EMBL" id="CAG9955626.1"/>
    </source>
</evidence>
<organism evidence="1 2">
    <name type="scientific">Clonostachys rosea f. rosea IK726</name>
    <dbReference type="NCBI Taxonomy" id="1349383"/>
    <lineage>
        <taxon>Eukaryota</taxon>
        <taxon>Fungi</taxon>
        <taxon>Dikarya</taxon>
        <taxon>Ascomycota</taxon>
        <taxon>Pezizomycotina</taxon>
        <taxon>Sordariomycetes</taxon>
        <taxon>Hypocreomycetidae</taxon>
        <taxon>Hypocreales</taxon>
        <taxon>Bionectriaceae</taxon>
        <taxon>Clonostachys</taxon>
    </lineage>
</organism>
<sequence>MRRGKTDVQEMSGRQSKMRRLRPPKDADSGQGTAGTEQLQWFGFDGRGRQRLGAMAVEELKAVCHIHVGTRAMFPRAQRATLAGSMEVELCRLTAGCLTFSTAIGLTP</sequence>
<gene>
    <name evidence="1" type="ORF">CRV2_00017416</name>
</gene>
<dbReference type="EMBL" id="CADEHS020000596">
    <property type="protein sequence ID" value="CAG9955626.1"/>
    <property type="molecule type" value="Genomic_DNA"/>
</dbReference>
<protein>
    <submittedName>
        <fullName evidence="1">Uncharacterized protein</fullName>
    </submittedName>
</protein>
<evidence type="ECO:0000313" key="2">
    <source>
        <dbReference type="Proteomes" id="UP000836387"/>
    </source>
</evidence>
<comment type="caution">
    <text evidence="1">The sequence shown here is derived from an EMBL/GenBank/DDBJ whole genome shotgun (WGS) entry which is preliminary data.</text>
</comment>
<reference evidence="1" key="1">
    <citation type="submission" date="2020-04" db="EMBL/GenBank/DDBJ databases">
        <authorList>
            <person name="Broberg M."/>
        </authorList>
    </citation>
    <scope>NUCLEOTIDE SEQUENCE</scope>
</reference>
<accession>A0ACA9UQX7</accession>
<name>A0ACA9UQX7_BIOOC</name>
<keyword evidence="2" id="KW-1185">Reference proteome</keyword>
<dbReference type="Proteomes" id="UP000836387">
    <property type="component" value="Unassembled WGS sequence"/>
</dbReference>